<name>A0A9F2RDX9_PYTBI</name>
<organism evidence="5 6">
    <name type="scientific">Python bivittatus</name>
    <name type="common">Burmese python</name>
    <name type="synonym">Python molurus bivittatus</name>
    <dbReference type="NCBI Taxonomy" id="176946"/>
    <lineage>
        <taxon>Eukaryota</taxon>
        <taxon>Metazoa</taxon>
        <taxon>Chordata</taxon>
        <taxon>Craniata</taxon>
        <taxon>Vertebrata</taxon>
        <taxon>Euteleostomi</taxon>
        <taxon>Lepidosauria</taxon>
        <taxon>Squamata</taxon>
        <taxon>Bifurcata</taxon>
        <taxon>Unidentata</taxon>
        <taxon>Episquamata</taxon>
        <taxon>Toxicofera</taxon>
        <taxon>Serpentes</taxon>
        <taxon>Henophidia</taxon>
        <taxon>Pythonidae</taxon>
        <taxon>Python</taxon>
    </lineage>
</organism>
<dbReference type="KEGG" id="pbi:103064506"/>
<reference evidence="6" key="1">
    <citation type="submission" date="2025-08" db="UniProtKB">
        <authorList>
            <consortium name="RefSeq"/>
        </authorList>
    </citation>
    <scope>IDENTIFICATION</scope>
    <source>
        <tissue evidence="6">Liver</tissue>
    </source>
</reference>
<sequence length="192" mass="21175">FLRPKNIFVPNIFLGNPKGALLTHANVVANAAAFLMIMENTAACETSDISISYLPLAHMFERIVQSIMYSSGARVGFFQGDIKLLTDDMKALKPTVFPVVPRLLNRIYDKIQSGAQTRFKEVLLNVAVGRKMAELKQGIVRNTSMWDKLVFNKVQKTTGGKLKLVVTAAAPISPSVLMFLRAVFGCHVSAEF</sequence>
<dbReference type="AlphaFoldDB" id="A0A9F2RDX9"/>
<dbReference type="InterPro" id="IPR000873">
    <property type="entry name" value="AMP-dep_synth/lig_dom"/>
</dbReference>
<feature type="non-terminal residue" evidence="6">
    <location>
        <position position="1"/>
    </location>
</feature>
<dbReference type="Pfam" id="PF00501">
    <property type="entry name" value="AMP-binding"/>
    <property type="match status" value="1"/>
</dbReference>
<keyword evidence="2" id="KW-0443">Lipid metabolism</keyword>
<dbReference type="EC" id="6.2.1.3" evidence="3"/>
<evidence type="ECO:0000256" key="2">
    <source>
        <dbReference type="ARBA" id="ARBA00022832"/>
    </source>
</evidence>
<dbReference type="GO" id="GO:0005783">
    <property type="term" value="C:endoplasmic reticulum"/>
    <property type="evidence" value="ECO:0007669"/>
    <property type="project" value="TreeGrafter"/>
</dbReference>
<evidence type="ECO:0000259" key="4">
    <source>
        <dbReference type="Pfam" id="PF00501"/>
    </source>
</evidence>
<gene>
    <name evidence="6" type="primary">LOC103064506</name>
</gene>
<dbReference type="GO" id="GO:0016020">
    <property type="term" value="C:membrane"/>
    <property type="evidence" value="ECO:0007669"/>
    <property type="project" value="TreeGrafter"/>
</dbReference>
<evidence type="ECO:0000313" key="5">
    <source>
        <dbReference type="Proteomes" id="UP000695026"/>
    </source>
</evidence>
<dbReference type="PANTHER" id="PTHR43272:SF107">
    <property type="entry name" value="LONG-CHAIN-FATTY-ACID--COA LIGASE 5"/>
    <property type="match status" value="1"/>
</dbReference>
<dbReference type="OrthoDB" id="1700726at2759"/>
<evidence type="ECO:0000256" key="1">
    <source>
        <dbReference type="ARBA" id="ARBA00022598"/>
    </source>
</evidence>
<evidence type="ECO:0000313" key="6">
    <source>
        <dbReference type="RefSeq" id="XP_007445123.3"/>
    </source>
</evidence>
<dbReference type="Proteomes" id="UP000695026">
    <property type="component" value="Unplaced"/>
</dbReference>
<evidence type="ECO:0000256" key="3">
    <source>
        <dbReference type="ARBA" id="ARBA00026121"/>
    </source>
</evidence>
<accession>A0A9F2RDX9</accession>
<dbReference type="GO" id="GO:0035338">
    <property type="term" value="P:long-chain fatty-acyl-CoA biosynthetic process"/>
    <property type="evidence" value="ECO:0007669"/>
    <property type="project" value="TreeGrafter"/>
</dbReference>
<keyword evidence="2" id="KW-0276">Fatty acid metabolism</keyword>
<dbReference type="Gene3D" id="3.40.50.12780">
    <property type="entry name" value="N-terminal domain of ligase-like"/>
    <property type="match status" value="1"/>
</dbReference>
<dbReference type="SUPFAM" id="SSF56801">
    <property type="entry name" value="Acetyl-CoA synthetase-like"/>
    <property type="match status" value="1"/>
</dbReference>
<dbReference type="GO" id="GO:0005739">
    <property type="term" value="C:mitochondrion"/>
    <property type="evidence" value="ECO:0007669"/>
    <property type="project" value="TreeGrafter"/>
</dbReference>
<keyword evidence="5" id="KW-1185">Reference proteome</keyword>
<dbReference type="RefSeq" id="XP_007445123.3">
    <property type="nucleotide sequence ID" value="XM_007445061.3"/>
</dbReference>
<feature type="domain" description="AMP-dependent synthetase/ligase" evidence="4">
    <location>
        <begin position="15"/>
        <end position="188"/>
    </location>
</feature>
<proteinExistence type="predicted"/>
<keyword evidence="1" id="KW-0436">Ligase</keyword>
<dbReference type="GO" id="GO:0047676">
    <property type="term" value="F:arachidonate-CoA ligase activity"/>
    <property type="evidence" value="ECO:0007669"/>
    <property type="project" value="TreeGrafter"/>
</dbReference>
<dbReference type="PANTHER" id="PTHR43272">
    <property type="entry name" value="LONG-CHAIN-FATTY-ACID--COA LIGASE"/>
    <property type="match status" value="1"/>
</dbReference>
<dbReference type="GeneID" id="103064506"/>
<dbReference type="GO" id="GO:0010747">
    <property type="term" value="P:positive regulation of long-chain fatty acid import across plasma membrane"/>
    <property type="evidence" value="ECO:0007669"/>
    <property type="project" value="TreeGrafter"/>
</dbReference>
<dbReference type="InterPro" id="IPR042099">
    <property type="entry name" value="ANL_N_sf"/>
</dbReference>
<dbReference type="OMA" id="LRINDIC"/>
<protein>
    <recommendedName>
        <fullName evidence="3">long-chain-fatty-acid--CoA ligase</fullName>
        <ecNumber evidence="3">6.2.1.3</ecNumber>
    </recommendedName>
</protein>